<feature type="coiled-coil region" evidence="2">
    <location>
        <begin position="772"/>
        <end position="806"/>
    </location>
</feature>
<dbReference type="SMART" id="SM00454">
    <property type="entry name" value="SAM"/>
    <property type="match status" value="1"/>
</dbReference>
<dbReference type="PANTHER" id="PTHR24184">
    <property type="entry name" value="SI:CH211-189E2.2"/>
    <property type="match status" value="1"/>
</dbReference>
<protein>
    <submittedName>
        <fullName evidence="6">Ankyrin repeat and SAM domain-containing protein 3-like isoform X1</fullName>
    </submittedName>
</protein>
<evidence type="ECO:0000313" key="5">
    <source>
        <dbReference type="Proteomes" id="UP000515154"/>
    </source>
</evidence>
<dbReference type="Proteomes" id="UP000515154">
    <property type="component" value="Linkage group LG5"/>
</dbReference>
<keyword evidence="1" id="KW-0040">ANK repeat</keyword>
<dbReference type="AlphaFoldDB" id="A0A6P7SGD5"/>
<evidence type="ECO:0000313" key="6">
    <source>
        <dbReference type="RefSeq" id="XP_029637018.1"/>
    </source>
</evidence>
<feature type="region of interest" description="Disordered" evidence="3">
    <location>
        <begin position="333"/>
        <end position="359"/>
    </location>
</feature>
<dbReference type="SUPFAM" id="SSF47769">
    <property type="entry name" value="SAM/Pointed domain"/>
    <property type="match status" value="1"/>
</dbReference>
<dbReference type="PROSITE" id="PS50105">
    <property type="entry name" value="SAM_DOMAIN"/>
    <property type="match status" value="1"/>
</dbReference>
<dbReference type="RefSeq" id="XP_029637018.1">
    <property type="nucleotide sequence ID" value="XM_029781158.2"/>
</dbReference>
<dbReference type="CDD" id="cd09519">
    <property type="entry name" value="SAM_ANKS3"/>
    <property type="match status" value="1"/>
</dbReference>
<evidence type="ECO:0000256" key="1">
    <source>
        <dbReference type="PROSITE-ProRule" id="PRU00023"/>
    </source>
</evidence>
<proteinExistence type="predicted"/>
<dbReference type="PROSITE" id="PS50088">
    <property type="entry name" value="ANK_REPEAT"/>
    <property type="match status" value="4"/>
</dbReference>
<dbReference type="InterPro" id="IPR002110">
    <property type="entry name" value="Ankyrin_rpt"/>
</dbReference>
<sequence>MSSGTENNSCEGSDESSESELLDRSLSVWRGRVAINEDEDFVPCPLDIHTASSIGHYECVRSILVRNEVNIDCRNKGGWTPLMYASYIGHENILNLLLKANANVNISNYKGQTSLMLASSCGNERVSYFLFQHGSDLEAVDKRGWTSLFHATYAGHQNVVKFLLENNANLNAREPSLGMTPFMEAAAGGHEIIVQLLLQHGVHFNAKTIIGDTARSLALINGYMKIVSLIDQHVAMREDPARLLAAPQLPRHPINWGVRTKESRASPNIRDGPDAFARIIEQSRKCDVQNYGRLPDQIRKCEVPTFPTTSVPEGYVTFPRSNEEETYLRYRDVTSPINPQDHNLDSSGGKDSCDNEDESTVFSQTGALTIKSSSGSSGGLAAALQLSHSNSSDSDDIVSSSFPKSLLPKHEYVSGKLSKERAHQTLSQPSVIPKEMLEVPRDDALGLAHLEISSSNNQLNRGYSSDPCRLTWGTISGDSVLNSNHDRNLFYLDTQYKIQSDSAKRHFTPHQPENNEMKSFPGKEQMSQNLDSCIGSPLSICPSDLIVDPYTRTSNLAGQYANFPVIQHDNNTAGQFLMHRSPSQNESDFPSDKLDQNHLHFLSANLGGVAPPTNFPAVSESNVVRELYFGDKLDSFSQQWLPSHSSNNNNNNDSLFTDDMQNNPNCPPATLQTRNVNPVDSPNLPISVTPSDIPSDKPQTLVELLQQLGLLKYLPVFEEQDVDLQVFLSLTDNDLKEIGIKLFGPRRKMASAIARWHSNVRTPCDELERAYADRLEAEMQEMAIQLHQANSQVKLLEAEILQEQKLRSVTEGCFMEERALRQRERCRMEEICRHSQQLQEAFEQLRYYRSELHEKLLNLISGDVKKEPCGRETIPLDSSFLKELDVVKKMDICSNELKQKMDFISSALNDLLLQENISPAFVPTTFS</sequence>
<dbReference type="PANTHER" id="PTHR24184:SF6">
    <property type="entry name" value="ANKYRIN REPEAT AND SAM DOMAIN-CONTAINING PROTEIN 3"/>
    <property type="match status" value="1"/>
</dbReference>
<feature type="repeat" description="ANK" evidence="1">
    <location>
        <begin position="143"/>
        <end position="175"/>
    </location>
</feature>
<dbReference type="Pfam" id="PF13637">
    <property type="entry name" value="Ank_4"/>
    <property type="match status" value="1"/>
</dbReference>
<feature type="repeat" description="ANK" evidence="1">
    <location>
        <begin position="77"/>
        <end position="109"/>
    </location>
</feature>
<accession>A0A6P7SGD5</accession>
<feature type="domain" description="SAM" evidence="4">
    <location>
        <begin position="696"/>
        <end position="759"/>
    </location>
</feature>
<dbReference type="PROSITE" id="PS50297">
    <property type="entry name" value="ANK_REP_REGION"/>
    <property type="match status" value="4"/>
</dbReference>
<dbReference type="KEGG" id="osn:115212305"/>
<evidence type="ECO:0000256" key="2">
    <source>
        <dbReference type="SAM" id="Coils"/>
    </source>
</evidence>
<evidence type="ECO:0000259" key="4">
    <source>
        <dbReference type="PROSITE" id="PS50105"/>
    </source>
</evidence>
<evidence type="ECO:0000256" key="3">
    <source>
        <dbReference type="SAM" id="MobiDB-lite"/>
    </source>
</evidence>
<dbReference type="GO" id="GO:0005929">
    <property type="term" value="C:cilium"/>
    <property type="evidence" value="ECO:0007669"/>
    <property type="project" value="TreeGrafter"/>
</dbReference>
<dbReference type="Gene3D" id="1.10.150.50">
    <property type="entry name" value="Transcription Factor, Ets-1"/>
    <property type="match status" value="1"/>
</dbReference>
<name>A0A6P7SGD5_9MOLL</name>
<dbReference type="SMART" id="SM00248">
    <property type="entry name" value="ANK"/>
    <property type="match status" value="6"/>
</dbReference>
<dbReference type="InterPro" id="IPR013761">
    <property type="entry name" value="SAM/pointed_sf"/>
</dbReference>
<keyword evidence="2" id="KW-0175">Coiled coil</keyword>
<dbReference type="Pfam" id="PF12796">
    <property type="entry name" value="Ank_2"/>
    <property type="match status" value="1"/>
</dbReference>
<dbReference type="SUPFAM" id="SSF48403">
    <property type="entry name" value="Ankyrin repeat"/>
    <property type="match status" value="1"/>
</dbReference>
<dbReference type="Pfam" id="PF00536">
    <property type="entry name" value="SAM_1"/>
    <property type="match status" value="1"/>
</dbReference>
<organism evidence="5 6">
    <name type="scientific">Octopus sinensis</name>
    <name type="common">East Asian common octopus</name>
    <dbReference type="NCBI Taxonomy" id="2607531"/>
    <lineage>
        <taxon>Eukaryota</taxon>
        <taxon>Metazoa</taxon>
        <taxon>Spiralia</taxon>
        <taxon>Lophotrochozoa</taxon>
        <taxon>Mollusca</taxon>
        <taxon>Cephalopoda</taxon>
        <taxon>Coleoidea</taxon>
        <taxon>Octopodiformes</taxon>
        <taxon>Octopoda</taxon>
        <taxon>Incirrata</taxon>
        <taxon>Octopodidae</taxon>
        <taxon>Octopus</taxon>
    </lineage>
</organism>
<keyword evidence="5" id="KW-1185">Reference proteome</keyword>
<gene>
    <name evidence="6" type="primary">LOC115212305</name>
</gene>
<dbReference type="InterPro" id="IPR036770">
    <property type="entry name" value="Ankyrin_rpt-contain_sf"/>
</dbReference>
<feature type="repeat" description="ANK" evidence="1">
    <location>
        <begin position="177"/>
        <end position="209"/>
    </location>
</feature>
<feature type="repeat" description="ANK" evidence="1">
    <location>
        <begin position="110"/>
        <end position="142"/>
    </location>
</feature>
<dbReference type="Gene3D" id="1.25.40.20">
    <property type="entry name" value="Ankyrin repeat-containing domain"/>
    <property type="match status" value="1"/>
</dbReference>
<dbReference type="InterPro" id="IPR047238">
    <property type="entry name" value="ANKS3_SAM"/>
</dbReference>
<dbReference type="InterPro" id="IPR001660">
    <property type="entry name" value="SAM"/>
</dbReference>
<reference evidence="6" key="1">
    <citation type="submission" date="2025-08" db="UniProtKB">
        <authorList>
            <consortium name="RefSeq"/>
        </authorList>
    </citation>
    <scope>IDENTIFICATION</scope>
</reference>